<dbReference type="EMBL" id="AZEZ01000003">
    <property type="protein sequence ID" value="KRL45973.1"/>
    <property type="molecule type" value="Genomic_DNA"/>
</dbReference>
<evidence type="ECO:0000313" key="7">
    <source>
        <dbReference type="Proteomes" id="UP000050872"/>
    </source>
</evidence>
<dbReference type="CDD" id="cd00085">
    <property type="entry name" value="HNHc"/>
    <property type="match status" value="1"/>
</dbReference>
<dbReference type="AlphaFoldDB" id="A0A0R1QUQ2"/>
<protein>
    <recommendedName>
        <fullName evidence="4">Putative HNH nuclease YajD</fullName>
    </recommendedName>
</protein>
<dbReference type="Gene3D" id="3.40.50.300">
    <property type="entry name" value="P-loop containing nucleotide triphosphate hydrolases"/>
    <property type="match status" value="1"/>
</dbReference>
<comment type="similarity">
    <text evidence="3">Belongs to the HNH nuclease family.</text>
</comment>
<dbReference type="InterPro" id="IPR002711">
    <property type="entry name" value="HNH"/>
</dbReference>
<dbReference type="SUPFAM" id="SSF52540">
    <property type="entry name" value="P-loop containing nucleoside triphosphate hydrolases"/>
    <property type="match status" value="1"/>
</dbReference>
<gene>
    <name evidence="6" type="ORF">FD29_GL001730</name>
</gene>
<evidence type="ECO:0000259" key="5">
    <source>
        <dbReference type="SMART" id="SM00507"/>
    </source>
</evidence>
<dbReference type="Pfam" id="PF01844">
    <property type="entry name" value="HNH"/>
    <property type="match status" value="1"/>
</dbReference>
<dbReference type="OrthoDB" id="9811997at2"/>
<organism evidence="6 7">
    <name type="scientific">Companilactobacillus mindensis DSM 14500</name>
    <dbReference type="NCBI Taxonomy" id="1423770"/>
    <lineage>
        <taxon>Bacteria</taxon>
        <taxon>Bacillati</taxon>
        <taxon>Bacillota</taxon>
        <taxon>Bacilli</taxon>
        <taxon>Lactobacillales</taxon>
        <taxon>Lactobacillaceae</taxon>
        <taxon>Companilactobacillus</taxon>
    </lineage>
</organism>
<reference evidence="6 7" key="1">
    <citation type="journal article" date="2015" name="Genome Announc.">
        <title>Expanding the biotechnology potential of lactobacilli through comparative genomics of 213 strains and associated genera.</title>
        <authorList>
            <person name="Sun Z."/>
            <person name="Harris H.M."/>
            <person name="McCann A."/>
            <person name="Guo C."/>
            <person name="Argimon S."/>
            <person name="Zhang W."/>
            <person name="Yang X."/>
            <person name="Jeffery I.B."/>
            <person name="Cooney J.C."/>
            <person name="Kagawa T.F."/>
            <person name="Liu W."/>
            <person name="Song Y."/>
            <person name="Salvetti E."/>
            <person name="Wrobel A."/>
            <person name="Rasinkangas P."/>
            <person name="Parkhill J."/>
            <person name="Rea M.C."/>
            <person name="O'Sullivan O."/>
            <person name="Ritari J."/>
            <person name="Douillard F.P."/>
            <person name="Paul Ross R."/>
            <person name="Yang R."/>
            <person name="Briner A.E."/>
            <person name="Felis G.E."/>
            <person name="de Vos W.M."/>
            <person name="Barrangou R."/>
            <person name="Klaenhammer T.R."/>
            <person name="Caufield P.W."/>
            <person name="Cui Y."/>
            <person name="Zhang H."/>
            <person name="O'Toole P.W."/>
        </authorList>
    </citation>
    <scope>NUCLEOTIDE SEQUENCE [LARGE SCALE GENOMIC DNA]</scope>
    <source>
        <strain evidence="6 7">DSM 14500</strain>
    </source>
</reference>
<dbReference type="PATRIC" id="fig|1423770.3.peg.1770"/>
<evidence type="ECO:0000313" key="6">
    <source>
        <dbReference type="EMBL" id="KRL45973.1"/>
    </source>
</evidence>
<dbReference type="GO" id="GO:0016787">
    <property type="term" value="F:hydrolase activity"/>
    <property type="evidence" value="ECO:0007669"/>
    <property type="project" value="UniProtKB-KW"/>
</dbReference>
<accession>A0A0R1QUQ2</accession>
<dbReference type="PANTHER" id="PTHR41286">
    <property type="entry name" value="HNH NUCLEASE YAJD-RELATED"/>
    <property type="match status" value="1"/>
</dbReference>
<keyword evidence="1" id="KW-0540">Nuclease</keyword>
<evidence type="ECO:0000256" key="2">
    <source>
        <dbReference type="ARBA" id="ARBA00022801"/>
    </source>
</evidence>
<comment type="caution">
    <text evidence="6">The sequence shown here is derived from an EMBL/GenBank/DDBJ whole genome shotgun (WGS) entry which is preliminary data.</text>
</comment>
<dbReference type="GO" id="GO:0005829">
    <property type="term" value="C:cytosol"/>
    <property type="evidence" value="ECO:0007669"/>
    <property type="project" value="TreeGrafter"/>
</dbReference>
<dbReference type="Gene3D" id="1.10.30.50">
    <property type="match status" value="1"/>
</dbReference>
<evidence type="ECO:0000256" key="1">
    <source>
        <dbReference type="ARBA" id="ARBA00022722"/>
    </source>
</evidence>
<dbReference type="GO" id="GO:0008270">
    <property type="term" value="F:zinc ion binding"/>
    <property type="evidence" value="ECO:0007669"/>
    <property type="project" value="InterPro"/>
</dbReference>
<keyword evidence="7" id="KW-1185">Reference proteome</keyword>
<proteinExistence type="inferred from homology"/>
<dbReference type="GO" id="GO:0004519">
    <property type="term" value="F:endonuclease activity"/>
    <property type="evidence" value="ECO:0007669"/>
    <property type="project" value="InterPro"/>
</dbReference>
<sequence>MSKPKKLMVINGRRQLVPIVYHTRTETDKAYNQKRNRENKEYVSFYKTTAWRHTREQVLLRDYSTCVRCGLEGNIVDHIVPSEDDWEDRLNTDNLETLCQRCHNLKTRREWIKKNKGRERAMKIHVVVGYPASGKSTYVARHMTSHDLVYDYDLLTSSLDGSMLNVLNTNDSKANDLTIHKHNIDMNDYVQIIYEMLLRKIKAEKTFNNVWLIMTKPDERLTTLLSSNDVEWLMLDTSKEECISRLHRLHRDTTDSYKIMNDVDRLIDELDLEIKKVKTN</sequence>
<dbReference type="RefSeq" id="WP_057886992.1">
    <property type="nucleotide sequence ID" value="NZ_AZEZ01000003.1"/>
</dbReference>
<name>A0A0R1QUQ2_9LACO</name>
<dbReference type="STRING" id="1423770.FD29_GL001730"/>
<dbReference type="PANTHER" id="PTHR41286:SF1">
    <property type="entry name" value="HNH NUCLEASE YAJD-RELATED"/>
    <property type="match status" value="1"/>
</dbReference>
<dbReference type="InterPro" id="IPR003615">
    <property type="entry name" value="HNH_nuc"/>
</dbReference>
<evidence type="ECO:0000256" key="4">
    <source>
        <dbReference type="ARBA" id="ARBA00040194"/>
    </source>
</evidence>
<dbReference type="GO" id="GO:0003676">
    <property type="term" value="F:nucleic acid binding"/>
    <property type="evidence" value="ECO:0007669"/>
    <property type="project" value="InterPro"/>
</dbReference>
<keyword evidence="2" id="KW-0378">Hydrolase</keyword>
<evidence type="ECO:0000256" key="3">
    <source>
        <dbReference type="ARBA" id="ARBA00038412"/>
    </source>
</evidence>
<feature type="domain" description="HNH nuclease" evidence="5">
    <location>
        <begin position="53"/>
        <end position="104"/>
    </location>
</feature>
<dbReference type="InterPro" id="IPR027417">
    <property type="entry name" value="P-loop_NTPase"/>
</dbReference>
<dbReference type="SMART" id="SM00507">
    <property type="entry name" value="HNHc"/>
    <property type="match status" value="1"/>
</dbReference>
<dbReference type="Proteomes" id="UP000050872">
    <property type="component" value="Unassembled WGS sequence"/>
</dbReference>